<protein>
    <recommendedName>
        <fullName evidence="2">Spatacsin C-terminal domain-containing protein</fullName>
    </recommendedName>
</protein>
<evidence type="ECO:0000256" key="1">
    <source>
        <dbReference type="SAM" id="MobiDB-lite"/>
    </source>
</evidence>
<dbReference type="PANTHER" id="PTHR13650:SF0">
    <property type="entry name" value="SPATACSIN"/>
    <property type="match status" value="1"/>
</dbReference>
<feature type="domain" description="Spatacsin C-terminal" evidence="2">
    <location>
        <begin position="1347"/>
        <end position="1473"/>
    </location>
</feature>
<dbReference type="Proteomes" id="UP000215902">
    <property type="component" value="Unassembled WGS sequence"/>
</dbReference>
<dbReference type="STRING" id="282301.A0A267E7Q9"/>
<gene>
    <name evidence="3" type="ORF">BOX15_Mlig021133g1</name>
</gene>
<proteinExistence type="predicted"/>
<dbReference type="PANTHER" id="PTHR13650">
    <property type="entry name" value="SPATACSIN"/>
    <property type="match status" value="1"/>
</dbReference>
<feature type="region of interest" description="Disordered" evidence="1">
    <location>
        <begin position="18"/>
        <end position="39"/>
    </location>
</feature>
<evidence type="ECO:0000259" key="2">
    <source>
        <dbReference type="Pfam" id="PF14649"/>
    </source>
</evidence>
<name>A0A267E7Q9_9PLAT</name>
<accession>A0A267E7Q9</accession>
<feature type="compositionally biased region" description="Basic residues" evidence="1">
    <location>
        <begin position="1011"/>
        <end position="1021"/>
    </location>
</feature>
<feature type="region of interest" description="Disordered" evidence="1">
    <location>
        <begin position="986"/>
        <end position="1094"/>
    </location>
</feature>
<feature type="compositionally biased region" description="Low complexity" evidence="1">
    <location>
        <begin position="1299"/>
        <end position="1314"/>
    </location>
</feature>
<reference evidence="3 4" key="1">
    <citation type="submission" date="2017-06" db="EMBL/GenBank/DDBJ databases">
        <title>A platform for efficient transgenesis in Macrostomum lignano, a flatworm model organism for stem cell research.</title>
        <authorList>
            <person name="Berezikov E."/>
        </authorList>
    </citation>
    <scope>NUCLEOTIDE SEQUENCE [LARGE SCALE GENOMIC DNA]</scope>
    <source>
        <strain evidence="3">DV1</strain>
        <tissue evidence="3">Whole organism</tissue>
    </source>
</reference>
<feature type="compositionally biased region" description="Low complexity" evidence="1">
    <location>
        <begin position="990"/>
        <end position="1010"/>
    </location>
</feature>
<feature type="compositionally biased region" description="Low complexity" evidence="1">
    <location>
        <begin position="1022"/>
        <end position="1047"/>
    </location>
</feature>
<comment type="caution">
    <text evidence="3">The sequence shown here is derived from an EMBL/GenBank/DDBJ whole genome shotgun (WGS) entry which is preliminary data.</text>
</comment>
<dbReference type="InterPro" id="IPR028103">
    <property type="entry name" value="Spatacsin"/>
</dbReference>
<sequence>SAATAETACYVHCSLRQPGQPDLTSRPEPLSATDSASCQVQSGGVDGESRWLLTLTGLPRRRVPSVKACRRASRRCDSVIVSGFTRPRRPEADDNDDGLSVDDEVGSTIAVSLAAVAKSLGLPDSAAEDVAANKPTVFVTNVWAYAVLRLRQPSQRLLLIGLRRDRRCRVLVNGKRRSQRSVLYYDWAGGQDDNDGFQPPRLTFSENWPPLVDYPAGESALLLAEPPDSLIRQLMLGDAVATADRLCALNGWSSRGCLVPLVSLEAALRQRQLDTVAFFLNSHEQAPLASLRPALDLMLSYLASLADSPAGRQYADQLAARINRFLCRQLLLADQADSSQAELSLYLSRVRRYCRRPVPQPPPTPLLKASSASLISSSASVGDASSASTSAAAAAASAWSQLADTDVLVDACLSNCVTRALEYFSNSSASRSCTAAHCLTVCRSRVRYLVGRRQLVEARVLLDASGADTERELRDLLLDCADAGLRSWLYLQLAADLPAEVQAAMSSMERLSSAYNTDEARAELRAALLAGEPEAAASESASPLTLRRMLSLAESRVQELLLRRSLAVQSLTDVLDRFPAQAVWRHLLAAGNYRLLSEALDAARPSSDDLDGLHSLPEWLSEPLLCRAAKSGRFSAKEASSRRLWLRRCALAGCLATEAEPLRALLGEALEAGHVTAASYALDMLEEMGAGEISDDSSSSRQSSLLSRLRDLRSKRLDANEDQDPESDWPAPEPLREDPSGVSLDSLLPACLAPVEAADKSAGGDAEPPEIGRLPHRYYLANLRPVSAYAVYLAEFFSAASPAASATASPLPLNRRSIRAAVTSVSAEAAAVAGASNSAIDAVTSALVFGHLCGVSDIQCKLRASDIVLAKSVSDAAAAEDPPADLGQLVMQWRCRALAAHLTGRPLPAEPLVQLAANDDWAGFLAAGQLLGYGKPRLLSLLNQFASRPVADHLAHVIEMASSTAPETTRPAEPRQRLYDQLGLTARPRSQQQQQQQSSSTTATVSAQQRRPPKHRRRGRSSSRNVASTLTTTESESSADTAAAVPPSRTPPPPNSDADEASTAPDESEIVGGRATAPEAPPRPPGDSDVDGGLLAVVGADSSRRHLGLYARQLGHPLLSLLSERPALSDYLASLAQLPPPTVGGDSSTGVDALLSTSDALIAECRSAGRLDALADACAVFLPQRRGLSELAAACHGISTSVGAEAPAVNERLLESLRAYRDDCPLTGALLRLWDELNAESRTSATATDADDSGEGEEVIGQFKLSARWTSLVGRLKAEEAASNGDADENLTGEGQQLGGPAAATAAPDAGASGLVSSRQRRSVVTLASPQPVTSPSPGGGGGSLESEVTELINRHAAAASFQQLASVMSSARELTDRLEAAGQFAEMVRLARGIGRYGEMAYVFHKLRSAGHFEPELLCGRGGGVGGRDHRLQRALLEFLRRHCPEDRDSLIAVYLYYCMDRELGNLLFRDAQYLDAAQAYIRADCPRLAWRSFRLAQLAALPAGLRGAADPRRALAGHPTVYEAAVLAHAETVRPAGRDWAAAVYGHVIGATATAAGAAAYQSGFLAHVLPTCDTWTGGWRDFEDRLRASCRSSEEKRAAEAFLAACQRSMPAA</sequence>
<feature type="non-terminal residue" evidence="3">
    <location>
        <position position="1"/>
    </location>
</feature>
<dbReference type="GO" id="GO:0005737">
    <property type="term" value="C:cytoplasm"/>
    <property type="evidence" value="ECO:0007669"/>
    <property type="project" value="TreeGrafter"/>
</dbReference>
<organism evidence="3 4">
    <name type="scientific">Macrostomum lignano</name>
    <dbReference type="NCBI Taxonomy" id="282301"/>
    <lineage>
        <taxon>Eukaryota</taxon>
        <taxon>Metazoa</taxon>
        <taxon>Spiralia</taxon>
        <taxon>Lophotrochozoa</taxon>
        <taxon>Platyhelminthes</taxon>
        <taxon>Rhabditophora</taxon>
        <taxon>Macrostomorpha</taxon>
        <taxon>Macrostomida</taxon>
        <taxon>Macrostomidae</taxon>
        <taxon>Macrostomum</taxon>
    </lineage>
</organism>
<feature type="region of interest" description="Disordered" evidence="1">
    <location>
        <begin position="1280"/>
        <end position="1346"/>
    </location>
</feature>
<feature type="region of interest" description="Disordered" evidence="1">
    <location>
        <begin position="714"/>
        <end position="740"/>
    </location>
</feature>
<dbReference type="InterPro" id="IPR028107">
    <property type="entry name" value="Spatacsin_C_dom"/>
</dbReference>
<evidence type="ECO:0000313" key="3">
    <source>
        <dbReference type="EMBL" id="PAA57625.1"/>
    </source>
</evidence>
<dbReference type="OrthoDB" id="2018754at2759"/>
<dbReference type="EMBL" id="NIVC01002463">
    <property type="protein sequence ID" value="PAA57625.1"/>
    <property type="molecule type" value="Genomic_DNA"/>
</dbReference>
<keyword evidence="4" id="KW-1185">Reference proteome</keyword>
<evidence type="ECO:0000313" key="4">
    <source>
        <dbReference type="Proteomes" id="UP000215902"/>
    </source>
</evidence>
<dbReference type="Pfam" id="PF14649">
    <property type="entry name" value="Spatacsin_C"/>
    <property type="match status" value="1"/>
</dbReference>